<evidence type="ECO:0000256" key="2">
    <source>
        <dbReference type="ARBA" id="ARBA00034247"/>
    </source>
</evidence>
<dbReference type="Proteomes" id="UP001162811">
    <property type="component" value="Unassembled WGS sequence"/>
</dbReference>
<gene>
    <name evidence="5" type="ORF">NG900_09025</name>
</gene>
<keyword evidence="6" id="KW-1185">Reference proteome</keyword>
<evidence type="ECO:0000256" key="1">
    <source>
        <dbReference type="ARBA" id="ARBA00012528"/>
    </source>
</evidence>
<name>A0ABT1AJ37_9RALS</name>
<dbReference type="PROSITE" id="PS50887">
    <property type="entry name" value="GGDEF"/>
    <property type="match status" value="1"/>
</dbReference>
<organism evidence="5 6">
    <name type="scientific">Ralstonia soli</name>
    <dbReference type="NCBI Taxonomy" id="2953896"/>
    <lineage>
        <taxon>Bacteria</taxon>
        <taxon>Pseudomonadati</taxon>
        <taxon>Pseudomonadota</taxon>
        <taxon>Betaproteobacteria</taxon>
        <taxon>Burkholderiales</taxon>
        <taxon>Burkholderiaceae</taxon>
        <taxon>Ralstonia</taxon>
    </lineage>
</organism>
<dbReference type="PANTHER" id="PTHR45138:SF9">
    <property type="entry name" value="DIGUANYLATE CYCLASE DGCM-RELATED"/>
    <property type="match status" value="1"/>
</dbReference>
<evidence type="ECO:0000313" key="5">
    <source>
        <dbReference type="EMBL" id="MCO5398336.1"/>
    </source>
</evidence>
<dbReference type="SMART" id="SM00267">
    <property type="entry name" value="GGDEF"/>
    <property type="match status" value="1"/>
</dbReference>
<keyword evidence="3" id="KW-1133">Transmembrane helix</keyword>
<evidence type="ECO:0000256" key="3">
    <source>
        <dbReference type="SAM" id="Phobius"/>
    </source>
</evidence>
<dbReference type="InterPro" id="IPR050469">
    <property type="entry name" value="Diguanylate_Cyclase"/>
</dbReference>
<dbReference type="EMBL" id="JAMXHT010000003">
    <property type="protein sequence ID" value="MCO5398336.1"/>
    <property type="molecule type" value="Genomic_DNA"/>
</dbReference>
<evidence type="ECO:0000259" key="4">
    <source>
        <dbReference type="PROSITE" id="PS50887"/>
    </source>
</evidence>
<feature type="domain" description="GGDEF" evidence="4">
    <location>
        <begin position="244"/>
        <end position="378"/>
    </location>
</feature>
<dbReference type="InterPro" id="IPR043128">
    <property type="entry name" value="Rev_trsase/Diguanyl_cyclase"/>
</dbReference>
<dbReference type="NCBIfam" id="TIGR00254">
    <property type="entry name" value="GGDEF"/>
    <property type="match status" value="1"/>
</dbReference>
<reference evidence="5" key="2">
    <citation type="journal article" date="2023" name="Front. Microbiol.">
        <title>Ralstonia chuxiongensis sp. nov., Ralstonia mojiangensis sp. nov., and Ralstonia soli sp. nov., isolated from tobacco fields, are three novel species in the family Burkholderiaceae.</title>
        <authorList>
            <person name="Lu C.H."/>
            <person name="Zhang Y.Y."/>
            <person name="Jiang N."/>
            <person name="Chen W."/>
            <person name="Shao X."/>
            <person name="Zhao Z.M."/>
            <person name="Lu W.L."/>
            <person name="Hu X."/>
            <person name="Xi Y.X."/>
            <person name="Zou S.Y."/>
            <person name="Wei Q.J."/>
            <person name="Lin Z.L."/>
            <person name="Gong L."/>
            <person name="Gai X.T."/>
            <person name="Zhang L.Q."/>
            <person name="Li J.Y."/>
            <person name="Jin Y."/>
            <person name="Xia Z.Y."/>
        </authorList>
    </citation>
    <scope>NUCLEOTIDE SEQUENCE</scope>
    <source>
        <strain evidence="5">21MJYT02-11</strain>
    </source>
</reference>
<keyword evidence="3" id="KW-0812">Transmembrane</keyword>
<keyword evidence="3" id="KW-0472">Membrane</keyword>
<accession>A0ABT1AJ37</accession>
<feature type="transmembrane region" description="Helical" evidence="3">
    <location>
        <begin position="126"/>
        <end position="145"/>
    </location>
</feature>
<evidence type="ECO:0000313" key="6">
    <source>
        <dbReference type="Proteomes" id="UP001162811"/>
    </source>
</evidence>
<dbReference type="Pfam" id="PF00990">
    <property type="entry name" value="GGDEF"/>
    <property type="match status" value="1"/>
</dbReference>
<proteinExistence type="predicted"/>
<feature type="transmembrane region" description="Helical" evidence="3">
    <location>
        <begin position="96"/>
        <end position="120"/>
    </location>
</feature>
<feature type="transmembrane region" description="Helical" evidence="3">
    <location>
        <begin position="63"/>
        <end position="84"/>
    </location>
</feature>
<feature type="transmembrane region" description="Helical" evidence="3">
    <location>
        <begin position="38"/>
        <end position="57"/>
    </location>
</feature>
<protein>
    <recommendedName>
        <fullName evidence="1">diguanylate cyclase</fullName>
        <ecNumber evidence="1">2.7.7.65</ecNumber>
    </recommendedName>
</protein>
<feature type="transmembrane region" description="Helical" evidence="3">
    <location>
        <begin position="157"/>
        <end position="180"/>
    </location>
</feature>
<reference evidence="5" key="1">
    <citation type="submission" date="2022-06" db="EMBL/GenBank/DDBJ databases">
        <authorList>
            <person name="Lu C.-H."/>
        </authorList>
    </citation>
    <scope>NUCLEOTIDE SEQUENCE</scope>
    <source>
        <strain evidence="5">21MJYT02-11</strain>
    </source>
</reference>
<dbReference type="EC" id="2.7.7.65" evidence="1"/>
<feature type="transmembrane region" description="Helical" evidence="3">
    <location>
        <begin position="6"/>
        <end position="26"/>
    </location>
</feature>
<dbReference type="InterPro" id="IPR029787">
    <property type="entry name" value="Nucleotide_cyclase"/>
</dbReference>
<sequence length="393" mass="43235">MHPAFDLATVILLHDTSLIAGAAAILHSRRRSTRPMGLERIAAAFIGLAIGAALAAFGEQAALPYWLWTYLSIFLGTVAYPLFWDGVRRLSGRRRSLYWIVVLVPAAWLLIGIVSGFPLVNEQRASVFHLTAVISLAASACEIWLDRLSEPLPARRPLAACLLISAAIYAVRLVCISLDIPSAFDFATAFFLQIFFNFWIALLIVTLVRERGEAGLQLAADTDTLTGVGNRRWFLGRIPATPRANSALAILDVDHFKQINDRFGHPAGDQVLVSVAKAVRDELREGDVFARYGGEEFVLFLPNVSELEAGLVSERLRKRVQAMSIVVDGSTTVRVTVSIGVAWSDEKDGTWDAWIKAADTACYEAKQGGRNLVRRHVVKDWPDRMLPAGSLQD</sequence>
<dbReference type="CDD" id="cd01949">
    <property type="entry name" value="GGDEF"/>
    <property type="match status" value="1"/>
</dbReference>
<comment type="catalytic activity">
    <reaction evidence="2">
        <text>2 GTP = 3',3'-c-di-GMP + 2 diphosphate</text>
        <dbReference type="Rhea" id="RHEA:24898"/>
        <dbReference type="ChEBI" id="CHEBI:33019"/>
        <dbReference type="ChEBI" id="CHEBI:37565"/>
        <dbReference type="ChEBI" id="CHEBI:58805"/>
        <dbReference type="EC" id="2.7.7.65"/>
    </reaction>
</comment>
<dbReference type="PANTHER" id="PTHR45138">
    <property type="entry name" value="REGULATORY COMPONENTS OF SENSORY TRANSDUCTION SYSTEM"/>
    <property type="match status" value="1"/>
</dbReference>
<feature type="transmembrane region" description="Helical" evidence="3">
    <location>
        <begin position="186"/>
        <end position="208"/>
    </location>
</feature>
<dbReference type="SUPFAM" id="SSF55073">
    <property type="entry name" value="Nucleotide cyclase"/>
    <property type="match status" value="1"/>
</dbReference>
<dbReference type="RefSeq" id="WP_252679413.1">
    <property type="nucleotide sequence ID" value="NZ_JAMXHT010000003.1"/>
</dbReference>
<dbReference type="InterPro" id="IPR000160">
    <property type="entry name" value="GGDEF_dom"/>
</dbReference>
<comment type="caution">
    <text evidence="5">The sequence shown here is derived from an EMBL/GenBank/DDBJ whole genome shotgun (WGS) entry which is preliminary data.</text>
</comment>
<dbReference type="Gene3D" id="3.30.70.270">
    <property type="match status" value="1"/>
</dbReference>